<accession>A0A948T0S8</accession>
<sequence length="240" mass="27367">MRFAVCDDQPAYLRQVAQLIQTFLAQKDLRFPVDCFGSAPEFSDALACNHYDAVFLDVEMPKVSGLALAEQLKQQHPTTRIIFVSNHLDYAPQGYQVSAFRYLLKEQLSQTFAPCMQALWEQLHPKNQTILLRSGGQDVEVALPSVAYFEASGHHVIAHFINPTQEKLVCNTSLGQLANELSDSDFHLVQRSFLVNFWVVKRFLNYTVILSTGQTIPVSKPLFRDLQREFLLWKAREESC</sequence>
<feature type="domain" description="Response regulatory" evidence="4">
    <location>
        <begin position="2"/>
        <end position="120"/>
    </location>
</feature>
<name>A0A948T0S8_9FIRM</name>
<dbReference type="InterPro" id="IPR001789">
    <property type="entry name" value="Sig_transdc_resp-reg_receiver"/>
</dbReference>
<organism evidence="6 7">
    <name type="scientific">Candidatus Allofournierella pullistercoris</name>
    <dbReference type="NCBI Taxonomy" id="2838597"/>
    <lineage>
        <taxon>Bacteria</taxon>
        <taxon>Bacillati</taxon>
        <taxon>Bacillota</taxon>
        <taxon>Clostridia</taxon>
        <taxon>Eubacteriales</taxon>
        <taxon>Oscillospiraceae</taxon>
        <taxon>Allofournierella</taxon>
    </lineage>
</organism>
<dbReference type="AlphaFoldDB" id="A0A948T0S8"/>
<dbReference type="Pfam" id="PF00072">
    <property type="entry name" value="Response_reg"/>
    <property type="match status" value="1"/>
</dbReference>
<evidence type="ECO:0000256" key="2">
    <source>
        <dbReference type="ARBA" id="ARBA00024867"/>
    </source>
</evidence>
<dbReference type="InterPro" id="IPR046947">
    <property type="entry name" value="LytR-like"/>
</dbReference>
<dbReference type="GO" id="GO:0003677">
    <property type="term" value="F:DNA binding"/>
    <property type="evidence" value="ECO:0007669"/>
    <property type="project" value="UniProtKB-KW"/>
</dbReference>
<keyword evidence="6" id="KW-0238">DNA-binding</keyword>
<evidence type="ECO:0000313" key="6">
    <source>
        <dbReference type="EMBL" id="MBU3805398.1"/>
    </source>
</evidence>
<dbReference type="Gene3D" id="3.40.50.2300">
    <property type="match status" value="1"/>
</dbReference>
<dbReference type="EMBL" id="JAHLFP010000004">
    <property type="protein sequence ID" value="MBU3805398.1"/>
    <property type="molecule type" value="Genomic_DNA"/>
</dbReference>
<dbReference type="Proteomes" id="UP000713596">
    <property type="component" value="Unassembled WGS sequence"/>
</dbReference>
<keyword evidence="3" id="KW-0597">Phosphoprotein</keyword>
<comment type="function">
    <text evidence="2">May play the central regulatory role in sporulation. It may be an element of the effector pathway responsible for the activation of sporulation genes in response to nutritional stress. Spo0A may act in concert with spo0H (a sigma factor) to control the expression of some genes that are critical to the sporulation process.</text>
</comment>
<dbReference type="SMART" id="SM00448">
    <property type="entry name" value="REC"/>
    <property type="match status" value="1"/>
</dbReference>
<evidence type="ECO:0000256" key="3">
    <source>
        <dbReference type="PROSITE-ProRule" id="PRU00169"/>
    </source>
</evidence>
<dbReference type="Pfam" id="PF04397">
    <property type="entry name" value="LytTR"/>
    <property type="match status" value="1"/>
</dbReference>
<dbReference type="GO" id="GO:0000156">
    <property type="term" value="F:phosphorelay response regulator activity"/>
    <property type="evidence" value="ECO:0007669"/>
    <property type="project" value="InterPro"/>
</dbReference>
<dbReference type="PROSITE" id="PS50110">
    <property type="entry name" value="RESPONSE_REGULATORY"/>
    <property type="match status" value="1"/>
</dbReference>
<dbReference type="CDD" id="cd00156">
    <property type="entry name" value="REC"/>
    <property type="match status" value="1"/>
</dbReference>
<dbReference type="InterPro" id="IPR011006">
    <property type="entry name" value="CheY-like_superfamily"/>
</dbReference>
<gene>
    <name evidence="6" type="ORF">H9882_00630</name>
</gene>
<feature type="domain" description="HTH LytTR-type" evidence="5">
    <location>
        <begin position="130"/>
        <end position="232"/>
    </location>
</feature>
<proteinExistence type="predicted"/>
<evidence type="ECO:0000256" key="1">
    <source>
        <dbReference type="ARBA" id="ARBA00018672"/>
    </source>
</evidence>
<dbReference type="PROSITE" id="PS50930">
    <property type="entry name" value="HTH_LYTTR"/>
    <property type="match status" value="1"/>
</dbReference>
<comment type="caution">
    <text evidence="6">The sequence shown here is derived from an EMBL/GenBank/DDBJ whole genome shotgun (WGS) entry which is preliminary data.</text>
</comment>
<reference evidence="6" key="1">
    <citation type="journal article" date="2021" name="PeerJ">
        <title>Extensive microbial diversity within the chicken gut microbiome revealed by metagenomics and culture.</title>
        <authorList>
            <person name="Gilroy R."/>
            <person name="Ravi A."/>
            <person name="Getino M."/>
            <person name="Pursley I."/>
            <person name="Horton D.L."/>
            <person name="Alikhan N.F."/>
            <person name="Baker D."/>
            <person name="Gharbi K."/>
            <person name="Hall N."/>
            <person name="Watson M."/>
            <person name="Adriaenssens E.M."/>
            <person name="Foster-Nyarko E."/>
            <person name="Jarju S."/>
            <person name="Secka A."/>
            <person name="Antonio M."/>
            <person name="Oren A."/>
            <person name="Chaudhuri R.R."/>
            <person name="La Ragione R."/>
            <person name="Hildebrand F."/>
            <person name="Pallen M.J."/>
        </authorList>
    </citation>
    <scope>NUCLEOTIDE SEQUENCE</scope>
    <source>
        <strain evidence="6">B5_2728</strain>
    </source>
</reference>
<evidence type="ECO:0000313" key="7">
    <source>
        <dbReference type="Proteomes" id="UP000713596"/>
    </source>
</evidence>
<dbReference type="SMART" id="SM00850">
    <property type="entry name" value="LytTR"/>
    <property type="match status" value="1"/>
</dbReference>
<feature type="modified residue" description="4-aspartylphosphate" evidence="3">
    <location>
        <position position="57"/>
    </location>
</feature>
<dbReference type="InterPro" id="IPR007492">
    <property type="entry name" value="LytTR_DNA-bd_dom"/>
</dbReference>
<evidence type="ECO:0000259" key="5">
    <source>
        <dbReference type="PROSITE" id="PS50930"/>
    </source>
</evidence>
<protein>
    <recommendedName>
        <fullName evidence="1">Stage 0 sporulation protein A homolog</fullName>
    </recommendedName>
</protein>
<dbReference type="PANTHER" id="PTHR37299:SF1">
    <property type="entry name" value="STAGE 0 SPORULATION PROTEIN A HOMOLOG"/>
    <property type="match status" value="1"/>
</dbReference>
<reference evidence="6" key="2">
    <citation type="submission" date="2021-04" db="EMBL/GenBank/DDBJ databases">
        <authorList>
            <person name="Gilroy R."/>
        </authorList>
    </citation>
    <scope>NUCLEOTIDE SEQUENCE</scope>
    <source>
        <strain evidence="6">B5_2728</strain>
    </source>
</reference>
<dbReference type="SUPFAM" id="SSF52172">
    <property type="entry name" value="CheY-like"/>
    <property type="match status" value="1"/>
</dbReference>
<dbReference type="Gene3D" id="2.40.50.1020">
    <property type="entry name" value="LytTr DNA-binding domain"/>
    <property type="match status" value="1"/>
</dbReference>
<dbReference type="PANTHER" id="PTHR37299">
    <property type="entry name" value="TRANSCRIPTIONAL REGULATOR-RELATED"/>
    <property type="match status" value="1"/>
</dbReference>
<evidence type="ECO:0000259" key="4">
    <source>
        <dbReference type="PROSITE" id="PS50110"/>
    </source>
</evidence>